<dbReference type="AlphaFoldDB" id="A0A645FC37"/>
<feature type="domain" description="Radical SAM core" evidence="7">
    <location>
        <begin position="1"/>
        <end position="102"/>
    </location>
</feature>
<dbReference type="Gene3D" id="3.20.20.70">
    <property type="entry name" value="Aldolase class I"/>
    <property type="match status" value="1"/>
</dbReference>
<evidence type="ECO:0000259" key="7">
    <source>
        <dbReference type="PROSITE" id="PS51918"/>
    </source>
</evidence>
<dbReference type="InterPro" id="IPR013785">
    <property type="entry name" value="Aldolase_TIM"/>
</dbReference>
<evidence type="ECO:0000256" key="5">
    <source>
        <dbReference type="ARBA" id="ARBA00023004"/>
    </source>
</evidence>
<comment type="caution">
    <text evidence="8">The sequence shown here is derived from an EMBL/GenBank/DDBJ whole genome shotgun (WGS) entry which is preliminary data.</text>
</comment>
<keyword evidence="8" id="KW-0808">Transferase</keyword>
<dbReference type="InterPro" id="IPR007197">
    <property type="entry name" value="rSAM"/>
</dbReference>
<keyword evidence="2" id="KW-0004">4Fe-4S</keyword>
<evidence type="ECO:0000313" key="8">
    <source>
        <dbReference type="EMBL" id="MPN11480.1"/>
    </source>
</evidence>
<organism evidence="8">
    <name type="scientific">bioreactor metagenome</name>
    <dbReference type="NCBI Taxonomy" id="1076179"/>
    <lineage>
        <taxon>unclassified sequences</taxon>
        <taxon>metagenomes</taxon>
        <taxon>ecological metagenomes</taxon>
    </lineage>
</organism>
<evidence type="ECO:0000256" key="1">
    <source>
        <dbReference type="ARBA" id="ARBA00001966"/>
    </source>
</evidence>
<proteinExistence type="predicted"/>
<sequence length="118" mass="13728">MPINKKYNIERHMKSCREYTEKTKRRISFEYALIDRENNSKQHAYELSHLLKGMLCHVNLIPVNPAGHTDYKPTDEKDAYRFAEILSENGLNATVRRRLGRDIDAACGQLKGKFTSKE</sequence>
<dbReference type="EMBL" id="VSSQ01057697">
    <property type="protein sequence ID" value="MPN11480.1"/>
    <property type="molecule type" value="Genomic_DNA"/>
</dbReference>
<gene>
    <name evidence="8" type="primary">rlmN_43</name>
    <name evidence="8" type="ORF">SDC9_158783</name>
</gene>
<evidence type="ECO:0000256" key="4">
    <source>
        <dbReference type="ARBA" id="ARBA00022723"/>
    </source>
</evidence>
<keyword evidence="3" id="KW-0949">S-adenosyl-L-methionine</keyword>
<name>A0A645FC37_9ZZZZ</name>
<dbReference type="GO" id="GO:0070475">
    <property type="term" value="P:rRNA base methylation"/>
    <property type="evidence" value="ECO:0007669"/>
    <property type="project" value="TreeGrafter"/>
</dbReference>
<dbReference type="PANTHER" id="PTHR30544">
    <property type="entry name" value="23S RRNA METHYLTRANSFERASE"/>
    <property type="match status" value="1"/>
</dbReference>
<keyword evidence="6" id="KW-0411">Iron-sulfur</keyword>
<dbReference type="PANTHER" id="PTHR30544:SF5">
    <property type="entry name" value="RADICAL SAM CORE DOMAIN-CONTAINING PROTEIN"/>
    <property type="match status" value="1"/>
</dbReference>
<protein>
    <submittedName>
        <fullName evidence="8">Putative dual-specificity RNA methyltransferase RlmN</fullName>
        <ecNumber evidence="8">2.1.1.192</ecNumber>
    </submittedName>
</protein>
<keyword evidence="5" id="KW-0408">Iron</keyword>
<dbReference type="EC" id="2.1.1.192" evidence="8"/>
<comment type="cofactor">
    <cofactor evidence="1">
        <name>[4Fe-4S] cluster</name>
        <dbReference type="ChEBI" id="CHEBI:49883"/>
    </cofactor>
</comment>
<accession>A0A645FC37</accession>
<reference evidence="8" key="1">
    <citation type="submission" date="2019-08" db="EMBL/GenBank/DDBJ databases">
        <authorList>
            <person name="Kucharzyk K."/>
            <person name="Murdoch R.W."/>
            <person name="Higgins S."/>
            <person name="Loffler F."/>
        </authorList>
    </citation>
    <scope>NUCLEOTIDE SEQUENCE</scope>
</reference>
<evidence type="ECO:0000256" key="6">
    <source>
        <dbReference type="ARBA" id="ARBA00023014"/>
    </source>
</evidence>
<keyword evidence="8" id="KW-0489">Methyltransferase</keyword>
<dbReference type="GO" id="GO:0051539">
    <property type="term" value="F:4 iron, 4 sulfur cluster binding"/>
    <property type="evidence" value="ECO:0007669"/>
    <property type="project" value="UniProtKB-KW"/>
</dbReference>
<dbReference type="InterPro" id="IPR040072">
    <property type="entry name" value="Methyltransferase_A"/>
</dbReference>
<evidence type="ECO:0000256" key="2">
    <source>
        <dbReference type="ARBA" id="ARBA00022485"/>
    </source>
</evidence>
<dbReference type="GO" id="GO:0046872">
    <property type="term" value="F:metal ion binding"/>
    <property type="evidence" value="ECO:0007669"/>
    <property type="project" value="UniProtKB-KW"/>
</dbReference>
<keyword evidence="4" id="KW-0479">Metal-binding</keyword>
<dbReference type="GO" id="GO:0030488">
    <property type="term" value="P:tRNA methylation"/>
    <property type="evidence" value="ECO:0007669"/>
    <property type="project" value="TreeGrafter"/>
</dbReference>
<dbReference type="GO" id="GO:0008168">
    <property type="term" value="F:methyltransferase activity"/>
    <property type="evidence" value="ECO:0007669"/>
    <property type="project" value="UniProtKB-KW"/>
</dbReference>
<evidence type="ECO:0000256" key="3">
    <source>
        <dbReference type="ARBA" id="ARBA00022691"/>
    </source>
</evidence>
<dbReference type="PROSITE" id="PS51918">
    <property type="entry name" value="RADICAL_SAM"/>
    <property type="match status" value="1"/>
</dbReference>